<dbReference type="EMBL" id="UPPP01000072">
    <property type="protein sequence ID" value="VBB07143.1"/>
    <property type="molecule type" value="Genomic_DNA"/>
</dbReference>
<gene>
    <name evidence="1" type="ORF">LUCI_2387</name>
</gene>
<proteinExistence type="predicted"/>
<name>A0A498RAI7_9FIRM</name>
<evidence type="ECO:0000313" key="2">
    <source>
        <dbReference type="Proteomes" id="UP000277811"/>
    </source>
</evidence>
<reference evidence="1 2" key="1">
    <citation type="submission" date="2018-06" db="EMBL/GenBank/DDBJ databases">
        <authorList>
            <person name="Strepis N."/>
        </authorList>
    </citation>
    <scope>NUCLEOTIDE SEQUENCE [LARGE SCALE GENOMIC DNA]</scope>
    <source>
        <strain evidence="1">LUCI</strain>
    </source>
</reference>
<dbReference type="RefSeq" id="WP_122628086.1">
    <property type="nucleotide sequence ID" value="NZ_UPPP01000072.1"/>
</dbReference>
<dbReference type="Gene3D" id="3.40.1000.10">
    <property type="entry name" value="Mog1/PsbP, alpha/beta/alpha sandwich"/>
    <property type="match status" value="1"/>
</dbReference>
<accession>A0A498RAI7</accession>
<dbReference type="Proteomes" id="UP000277811">
    <property type="component" value="Unassembled WGS sequence"/>
</dbReference>
<dbReference type="OrthoDB" id="249246at2"/>
<dbReference type="AlphaFoldDB" id="A0A498RAI7"/>
<keyword evidence="2" id="KW-1185">Reference proteome</keyword>
<sequence>MTHVYVDEKIRHIVNQLEEQEEINSQSIYEGVIVNDEKYEFAEQSFFDDRLKIYIPTVFEDMPAEWARLKYPSEDRPQVIKTDQTGEINITLSYISNDIDEEAIPEIKDLVKMLLRKQNPSYLFVGEGVENVAEKTAAFMEFKSPTMGEPLYQYRFFLEMERSVIMGIFSCPFAVYKAWQPIARQIMQSVRVMPAVPPADPELSWKGAQANGIR</sequence>
<protein>
    <submittedName>
        <fullName evidence="1">Uncharacterized protein</fullName>
    </submittedName>
</protein>
<evidence type="ECO:0000313" key="1">
    <source>
        <dbReference type="EMBL" id="VBB07143.1"/>
    </source>
</evidence>
<organism evidence="1 2">
    <name type="scientific">Lucifera butyrica</name>
    <dbReference type="NCBI Taxonomy" id="1351585"/>
    <lineage>
        <taxon>Bacteria</taxon>
        <taxon>Bacillati</taxon>
        <taxon>Bacillota</taxon>
        <taxon>Negativicutes</taxon>
        <taxon>Veillonellales</taxon>
        <taxon>Veillonellaceae</taxon>
        <taxon>Lucifera</taxon>
    </lineage>
</organism>